<dbReference type="SUPFAM" id="SSF53383">
    <property type="entry name" value="PLP-dependent transferases"/>
    <property type="match status" value="1"/>
</dbReference>
<dbReference type="InterPro" id="IPR015421">
    <property type="entry name" value="PyrdxlP-dep_Trfase_major"/>
</dbReference>
<feature type="domain" description="Orn/Lys/Arg decarboxylase C-terminal" evidence="7">
    <location>
        <begin position="422"/>
        <end position="470"/>
    </location>
</feature>
<reference evidence="9" key="1">
    <citation type="journal article" date="2019" name="Int. J. Syst. Evol. Microbiol.">
        <title>The Global Catalogue of Microorganisms (GCM) 10K type strain sequencing project: providing services to taxonomists for standard genome sequencing and annotation.</title>
        <authorList>
            <consortium name="The Broad Institute Genomics Platform"/>
            <consortium name="The Broad Institute Genome Sequencing Center for Infectious Disease"/>
            <person name="Wu L."/>
            <person name="Ma J."/>
        </authorList>
    </citation>
    <scope>NUCLEOTIDE SEQUENCE [LARGE SCALE GENOMIC DNA]</scope>
    <source>
        <strain evidence="9">CGMCC 1.3240</strain>
    </source>
</reference>
<dbReference type="InterPro" id="IPR015424">
    <property type="entry name" value="PyrdxlP-dep_Trfase"/>
</dbReference>
<dbReference type="PANTHER" id="PTHR43277:SF3">
    <property type="entry name" value="DECARBOXYLASE, PUTATIVE-RELATED"/>
    <property type="match status" value="1"/>
</dbReference>
<sequence>MAAHAPLYEALIQLYQSKAVSFHVPGHKYGQMLRQLPGETYSNTQFFQSIMNIDVTELAGTDDLHAPSGVIAQAQQLAARCFGAEETFFLVGGSTSGNIAMLLAVCEPGDQIIVQRNAHKSVLNGLALAGAQALFIMPQTDPFSGLEAAVELTVVEEALKRYPDAKGVFLTNPSYYGLSVDLEPYAALLHRYDKLLLVDEAHGAHYGLHPDFPTSALQAGADAVVQSTHKTLSALTMGAMLHVQGERIDRTALRYALRMIQSSSPSYPIMASLDIARAQVDTMSPSMFKDGLEAAALFKQWVREESAVFDTIESWHESELNVRMDPLRVVLKDVTGTYTGFELLERLQEYGCWAEMADSKTIVLIFGLAALEEDVERLKEALSAIALCIPLEKRKQLGAAIRLTDQVCKISEPVVLSRRPLNKSLVEIINLSESVGRKAAEAVIPYPPGIPIVYTGEIISSRTAAWIENLSKQGAKFQAAADSTMRTIAVIRNS</sequence>
<keyword evidence="8" id="KW-0032">Aminotransferase</keyword>
<organism evidence="8 9">
    <name type="scientific">Paenibacillus solisilvae</name>
    <dbReference type="NCBI Taxonomy" id="2486751"/>
    <lineage>
        <taxon>Bacteria</taxon>
        <taxon>Bacillati</taxon>
        <taxon>Bacillota</taxon>
        <taxon>Bacilli</taxon>
        <taxon>Bacillales</taxon>
        <taxon>Paenibacillaceae</taxon>
        <taxon>Paenibacillus</taxon>
    </lineage>
</organism>
<keyword evidence="4" id="KW-0663">Pyridoxal phosphate</keyword>
<dbReference type="InterPro" id="IPR000310">
    <property type="entry name" value="Orn/Lys/Arg_deCO2ase_major_dom"/>
</dbReference>
<evidence type="ECO:0000256" key="2">
    <source>
        <dbReference type="ARBA" id="ARBA00010671"/>
    </source>
</evidence>
<evidence type="ECO:0000259" key="7">
    <source>
        <dbReference type="Pfam" id="PF03711"/>
    </source>
</evidence>
<evidence type="ECO:0000256" key="5">
    <source>
        <dbReference type="ARBA" id="ARBA00023239"/>
    </source>
</evidence>
<dbReference type="InterPro" id="IPR008286">
    <property type="entry name" value="Prn/Lys/Arg_de-COase_C"/>
</dbReference>
<evidence type="ECO:0000256" key="4">
    <source>
        <dbReference type="ARBA" id="ARBA00022898"/>
    </source>
</evidence>
<protein>
    <submittedName>
        <fullName evidence="8">Aminotransferase class I/II-fold pyridoxal phosphate-dependent enzyme</fullName>
    </submittedName>
</protein>
<name>A0ABW0VSK2_9BACL</name>
<dbReference type="InterPro" id="IPR052357">
    <property type="entry name" value="Orn_Lys_Arg_decarboxylase-I"/>
</dbReference>
<evidence type="ECO:0000256" key="3">
    <source>
        <dbReference type="ARBA" id="ARBA00022793"/>
    </source>
</evidence>
<evidence type="ECO:0000259" key="6">
    <source>
        <dbReference type="Pfam" id="PF01276"/>
    </source>
</evidence>
<keyword evidence="5" id="KW-0456">Lyase</keyword>
<dbReference type="Gene3D" id="3.90.105.10">
    <property type="entry name" value="Molybdopterin biosynthesis moea protein, domain 2"/>
    <property type="match status" value="1"/>
</dbReference>
<gene>
    <name evidence="8" type="ORF">ACFPYJ_06950</name>
</gene>
<evidence type="ECO:0000256" key="1">
    <source>
        <dbReference type="ARBA" id="ARBA00001933"/>
    </source>
</evidence>
<dbReference type="SUPFAM" id="SSF55904">
    <property type="entry name" value="Ornithine decarboxylase C-terminal domain"/>
    <property type="match status" value="1"/>
</dbReference>
<dbReference type="Pfam" id="PF01276">
    <property type="entry name" value="OKR_DC_1"/>
    <property type="match status" value="1"/>
</dbReference>
<dbReference type="PANTHER" id="PTHR43277">
    <property type="entry name" value="ARGININE DECARBOXYLASE"/>
    <property type="match status" value="1"/>
</dbReference>
<comment type="cofactor">
    <cofactor evidence="1">
        <name>pyridoxal 5'-phosphate</name>
        <dbReference type="ChEBI" id="CHEBI:597326"/>
    </cofactor>
</comment>
<comment type="caution">
    <text evidence="8">The sequence shown here is derived from an EMBL/GenBank/DDBJ whole genome shotgun (WGS) entry which is preliminary data.</text>
</comment>
<dbReference type="GO" id="GO:0008483">
    <property type="term" value="F:transaminase activity"/>
    <property type="evidence" value="ECO:0007669"/>
    <property type="project" value="UniProtKB-KW"/>
</dbReference>
<feature type="domain" description="Orn/Lys/Arg decarboxylases family 1 pyridoxal-P attachment site" evidence="6">
    <location>
        <begin position="6"/>
        <end position="315"/>
    </location>
</feature>
<evidence type="ECO:0000313" key="8">
    <source>
        <dbReference type="EMBL" id="MFC5648867.1"/>
    </source>
</evidence>
<comment type="similarity">
    <text evidence="2">Belongs to the Orn/Lys/Arg decarboxylase class-I family.</text>
</comment>
<accession>A0ABW0VSK2</accession>
<dbReference type="InterPro" id="IPR036633">
    <property type="entry name" value="Prn/Lys/Arg_de-COase_C_sf"/>
</dbReference>
<keyword evidence="9" id="KW-1185">Reference proteome</keyword>
<dbReference type="EMBL" id="JBHSOW010000027">
    <property type="protein sequence ID" value="MFC5648867.1"/>
    <property type="molecule type" value="Genomic_DNA"/>
</dbReference>
<evidence type="ECO:0000313" key="9">
    <source>
        <dbReference type="Proteomes" id="UP001596047"/>
    </source>
</evidence>
<dbReference type="Pfam" id="PF03711">
    <property type="entry name" value="OKR_DC_1_C"/>
    <property type="match status" value="1"/>
</dbReference>
<dbReference type="Proteomes" id="UP001596047">
    <property type="component" value="Unassembled WGS sequence"/>
</dbReference>
<dbReference type="Gene3D" id="3.40.640.10">
    <property type="entry name" value="Type I PLP-dependent aspartate aminotransferase-like (Major domain)"/>
    <property type="match status" value="1"/>
</dbReference>
<dbReference type="RefSeq" id="WP_379187403.1">
    <property type="nucleotide sequence ID" value="NZ_JBHSOW010000027.1"/>
</dbReference>
<keyword evidence="3" id="KW-0210">Decarboxylase</keyword>
<proteinExistence type="inferred from homology"/>
<keyword evidence="8" id="KW-0808">Transferase</keyword>
<dbReference type="CDD" id="cd00615">
    <property type="entry name" value="Orn_deC_like"/>
    <property type="match status" value="1"/>
</dbReference>